<name>A0ABY9VDJ4_9BACI</name>
<dbReference type="InterPro" id="IPR016977">
    <property type="entry name" value="ComGF"/>
</dbReference>
<dbReference type="NCBIfam" id="NF041002">
    <property type="entry name" value="pilin_ComGF"/>
    <property type="match status" value="1"/>
</dbReference>
<comment type="subcellular location">
    <subcellularLocation>
        <location evidence="1">Cell surface</location>
    </subcellularLocation>
</comment>
<accession>A0ABY9VDJ4</accession>
<reference evidence="3 4" key="1">
    <citation type="submission" date="2023-09" db="EMBL/GenBank/DDBJ databases">
        <title>Microbial mechanism of fulvic acid promoting antimony reduction mineralization in rice fields.</title>
        <authorList>
            <person name="Chen G."/>
            <person name="Lan J."/>
        </authorList>
    </citation>
    <scope>NUCLEOTIDE SEQUENCE [LARGE SCALE GENOMIC DNA]</scope>
    <source>
        <strain evidence="3 4">PS1</strain>
    </source>
</reference>
<sequence length="181" mass="21002">MVTAMISRSQRMREIPRGRFASNMLIMLISSKKNVLLQNERGFTMAEMLLSVLLFLLIASMLPLGMKIILDQRVAESMERQMEWEVFSSQVKREIRSAEQMTVQPDKLLMKVDEQIILYEKYANSMRRRVNYQGHEILMQNLSSFSFGKIADGVEIKARDLEGTDYCVRVHRFYPTGGVEP</sequence>
<evidence type="ECO:0000256" key="1">
    <source>
        <dbReference type="ARBA" id="ARBA00004241"/>
    </source>
</evidence>
<dbReference type="RefSeq" id="WP_311071646.1">
    <property type="nucleotide sequence ID" value="NZ_CP134494.1"/>
</dbReference>
<keyword evidence="4" id="KW-1185">Reference proteome</keyword>
<proteinExistence type="predicted"/>
<dbReference type="EMBL" id="CP134494">
    <property type="protein sequence ID" value="WNF21693.1"/>
    <property type="molecule type" value="Genomic_DNA"/>
</dbReference>
<dbReference type="Pfam" id="PF15980">
    <property type="entry name" value="ComGF"/>
    <property type="match status" value="1"/>
</dbReference>
<dbReference type="InterPro" id="IPR012902">
    <property type="entry name" value="N_methyl_site"/>
</dbReference>
<keyword evidence="2" id="KW-0178">Competence</keyword>
<evidence type="ECO:0000313" key="4">
    <source>
        <dbReference type="Proteomes" id="UP001303324"/>
    </source>
</evidence>
<organism evidence="3 4">
    <name type="scientific">Mesobacillus jeotgali</name>
    <dbReference type="NCBI Taxonomy" id="129985"/>
    <lineage>
        <taxon>Bacteria</taxon>
        <taxon>Bacillati</taxon>
        <taxon>Bacillota</taxon>
        <taxon>Bacilli</taxon>
        <taxon>Bacillales</taxon>
        <taxon>Bacillaceae</taxon>
        <taxon>Mesobacillus</taxon>
    </lineage>
</organism>
<evidence type="ECO:0000256" key="2">
    <source>
        <dbReference type="ARBA" id="ARBA00023287"/>
    </source>
</evidence>
<dbReference type="Proteomes" id="UP001303324">
    <property type="component" value="Chromosome"/>
</dbReference>
<evidence type="ECO:0000313" key="3">
    <source>
        <dbReference type="EMBL" id="WNF21693.1"/>
    </source>
</evidence>
<gene>
    <name evidence="3" type="primary">comGF</name>
    <name evidence="3" type="ORF">RH061_16050</name>
</gene>
<dbReference type="Pfam" id="PF07963">
    <property type="entry name" value="N_methyl"/>
    <property type="match status" value="1"/>
</dbReference>
<protein>
    <submittedName>
        <fullName evidence="3">Competence type IV pilus minor pilin ComGF</fullName>
    </submittedName>
</protein>